<keyword evidence="2" id="KW-1185">Reference proteome</keyword>
<dbReference type="Proteomes" id="UP000054783">
    <property type="component" value="Unassembled WGS sequence"/>
</dbReference>
<dbReference type="EMBL" id="JYDQ01000178">
    <property type="protein sequence ID" value="KRY11944.1"/>
    <property type="molecule type" value="Genomic_DNA"/>
</dbReference>
<evidence type="ECO:0000313" key="2">
    <source>
        <dbReference type="Proteomes" id="UP000054783"/>
    </source>
</evidence>
<proteinExistence type="predicted"/>
<accession>A0A0V0ZHD5</accession>
<gene>
    <name evidence="1" type="ORF">T12_10709</name>
</gene>
<reference evidence="1 2" key="1">
    <citation type="submission" date="2015-01" db="EMBL/GenBank/DDBJ databases">
        <title>Evolution of Trichinella species and genotypes.</title>
        <authorList>
            <person name="Korhonen P.K."/>
            <person name="Edoardo P."/>
            <person name="Giuseppe L.R."/>
            <person name="Gasser R.B."/>
        </authorList>
    </citation>
    <scope>NUCLEOTIDE SEQUENCE [LARGE SCALE GENOMIC DNA]</scope>
    <source>
        <strain evidence="1">ISS2496</strain>
    </source>
</reference>
<evidence type="ECO:0000313" key="1">
    <source>
        <dbReference type="EMBL" id="KRY11944.1"/>
    </source>
</evidence>
<protein>
    <submittedName>
        <fullName evidence="1">Uncharacterized protein</fullName>
    </submittedName>
</protein>
<comment type="caution">
    <text evidence="1">The sequence shown here is derived from an EMBL/GenBank/DDBJ whole genome shotgun (WGS) entry which is preliminary data.</text>
</comment>
<name>A0A0V0ZHD5_9BILA</name>
<dbReference type="AlphaFoldDB" id="A0A0V0ZHD5"/>
<organism evidence="1 2">
    <name type="scientific">Trichinella patagoniensis</name>
    <dbReference type="NCBI Taxonomy" id="990121"/>
    <lineage>
        <taxon>Eukaryota</taxon>
        <taxon>Metazoa</taxon>
        <taxon>Ecdysozoa</taxon>
        <taxon>Nematoda</taxon>
        <taxon>Enoplea</taxon>
        <taxon>Dorylaimia</taxon>
        <taxon>Trichinellida</taxon>
        <taxon>Trichinellidae</taxon>
        <taxon>Trichinella</taxon>
    </lineage>
</organism>
<sequence>MKQTCSLHRNVLGIVHDIFIFQQIPTTKREKDEATVSGFRLEDQRWITGVVDGKERGCRWFRKLAVRIIDGLCS</sequence>